<evidence type="ECO:0000256" key="6">
    <source>
        <dbReference type="ARBA" id="ARBA00023065"/>
    </source>
</evidence>
<name>A0A2I0B4J5_9ASPA</name>
<evidence type="ECO:0000313" key="9">
    <source>
        <dbReference type="EMBL" id="PKA62717.1"/>
    </source>
</evidence>
<dbReference type="Pfam" id="PF11744">
    <property type="entry name" value="ALMT"/>
    <property type="match status" value="3"/>
</dbReference>
<keyword evidence="7" id="KW-0472">Membrane</keyword>
<keyword evidence="4" id="KW-0812">Transmembrane</keyword>
<sequence length="531" mass="59665">MGPPPPRLGSFRYHFEQRSKERLPLLSSLKDVDWGNFDLEDDGGGRRCFRRARDGISWIWGRVAAMAVAGWEMARSDPRNLVFAAKMGLALAVISLLIFLKEPLPDLSSHSVWAILTVVVVFEFSIGKLLPFSSPSSIGAFDLMLRVDSGLVSSDIDDNLYRLGGSTQLSGEKLPGLSQVLGRYLNRVEYERVPSKILTYQASDDPLYSGYRAAVESKAQEDALFGFAIWEPPHGRYKMFKYPWKSYVKVSGALRHCAFMVMTLHGCILSEIQVKCFLVLFKSIDSTFRVDRGRLDVPIAPSFVLDLGYRTMAPLERRQVFRSELQRVGIEGTKVLQELGHRVKTMTKINSSEILLEVHDAAEELQRKIDRRSYLLVNSELWEIGRRPEVGVEAVDPINTVDTRPVQIGIKSPSEAVLDNRSLHLSRSWDVHSAGTGCEPILKQQISWPVRPSFSIDDAPLEEESRTYESASALSLATFSSLLIEFVARLQNVVNAFEELSEEAKFKEPADEPGTDSAPGLWTRIKKFFGF</sequence>
<gene>
    <name evidence="9" type="primary">ALMT9</name>
    <name evidence="9" type="ORF">AXF42_Ash018925</name>
</gene>
<evidence type="ECO:0000256" key="3">
    <source>
        <dbReference type="ARBA" id="ARBA00022448"/>
    </source>
</evidence>
<dbReference type="GO" id="GO:0015743">
    <property type="term" value="P:malate transport"/>
    <property type="evidence" value="ECO:0007669"/>
    <property type="project" value="InterPro"/>
</dbReference>
<reference evidence="9 10" key="1">
    <citation type="journal article" date="2017" name="Nature">
        <title>The Apostasia genome and the evolution of orchids.</title>
        <authorList>
            <person name="Zhang G.Q."/>
            <person name="Liu K.W."/>
            <person name="Li Z."/>
            <person name="Lohaus R."/>
            <person name="Hsiao Y.Y."/>
            <person name="Niu S.C."/>
            <person name="Wang J.Y."/>
            <person name="Lin Y.C."/>
            <person name="Xu Q."/>
            <person name="Chen L.J."/>
            <person name="Yoshida K."/>
            <person name="Fujiwara S."/>
            <person name="Wang Z.W."/>
            <person name="Zhang Y.Q."/>
            <person name="Mitsuda N."/>
            <person name="Wang M."/>
            <person name="Liu G.H."/>
            <person name="Pecoraro L."/>
            <person name="Huang H.X."/>
            <person name="Xiao X.J."/>
            <person name="Lin M."/>
            <person name="Wu X.Y."/>
            <person name="Wu W.L."/>
            <person name="Chen Y.Y."/>
            <person name="Chang S.B."/>
            <person name="Sakamoto S."/>
            <person name="Ohme-Takagi M."/>
            <person name="Yagi M."/>
            <person name="Zeng S.J."/>
            <person name="Shen C.Y."/>
            <person name="Yeh C.M."/>
            <person name="Luo Y.B."/>
            <person name="Tsai W.C."/>
            <person name="Van de Peer Y."/>
            <person name="Liu Z.J."/>
        </authorList>
    </citation>
    <scope>NUCLEOTIDE SEQUENCE [LARGE SCALE GENOMIC DNA]</scope>
    <source>
        <strain evidence="10">cv. Shenzhen</strain>
        <tissue evidence="9">Stem</tissue>
    </source>
</reference>
<dbReference type="EMBL" id="KZ451915">
    <property type="protein sequence ID" value="PKA62717.1"/>
    <property type="molecule type" value="Genomic_DNA"/>
</dbReference>
<keyword evidence="10" id="KW-1185">Reference proteome</keyword>
<evidence type="ECO:0000256" key="1">
    <source>
        <dbReference type="ARBA" id="ARBA00004141"/>
    </source>
</evidence>
<dbReference type="InterPro" id="IPR020966">
    <property type="entry name" value="ALMT"/>
</dbReference>
<comment type="similarity">
    <text evidence="2">Belongs to the aromatic acid exporter (TC 2.A.85) family.</text>
</comment>
<dbReference type="OrthoDB" id="68611at2759"/>
<dbReference type="Proteomes" id="UP000236161">
    <property type="component" value="Unassembled WGS sequence"/>
</dbReference>
<dbReference type="AlphaFoldDB" id="A0A2I0B4J5"/>
<evidence type="ECO:0000256" key="7">
    <source>
        <dbReference type="ARBA" id="ARBA00023136"/>
    </source>
</evidence>
<protein>
    <submittedName>
        <fullName evidence="9">Aluminum-activated malate transporter 9</fullName>
    </submittedName>
</protein>
<evidence type="ECO:0000256" key="4">
    <source>
        <dbReference type="ARBA" id="ARBA00022692"/>
    </source>
</evidence>
<keyword evidence="8" id="KW-0407">Ion channel</keyword>
<evidence type="ECO:0000256" key="8">
    <source>
        <dbReference type="ARBA" id="ARBA00023303"/>
    </source>
</evidence>
<dbReference type="GO" id="GO:0034220">
    <property type="term" value="P:monoatomic ion transmembrane transport"/>
    <property type="evidence" value="ECO:0007669"/>
    <property type="project" value="UniProtKB-KW"/>
</dbReference>
<evidence type="ECO:0000256" key="5">
    <source>
        <dbReference type="ARBA" id="ARBA00022989"/>
    </source>
</evidence>
<dbReference type="STRING" id="1088818.A0A2I0B4J5"/>
<evidence type="ECO:0000313" key="10">
    <source>
        <dbReference type="Proteomes" id="UP000236161"/>
    </source>
</evidence>
<accession>A0A2I0B4J5</accession>
<keyword evidence="3" id="KW-0813">Transport</keyword>
<keyword evidence="6" id="KW-0406">Ion transport</keyword>
<organism evidence="9 10">
    <name type="scientific">Apostasia shenzhenica</name>
    <dbReference type="NCBI Taxonomy" id="1088818"/>
    <lineage>
        <taxon>Eukaryota</taxon>
        <taxon>Viridiplantae</taxon>
        <taxon>Streptophyta</taxon>
        <taxon>Embryophyta</taxon>
        <taxon>Tracheophyta</taxon>
        <taxon>Spermatophyta</taxon>
        <taxon>Magnoliopsida</taxon>
        <taxon>Liliopsida</taxon>
        <taxon>Asparagales</taxon>
        <taxon>Orchidaceae</taxon>
        <taxon>Apostasioideae</taxon>
        <taxon>Apostasia</taxon>
    </lineage>
</organism>
<dbReference type="GO" id="GO:0016020">
    <property type="term" value="C:membrane"/>
    <property type="evidence" value="ECO:0007669"/>
    <property type="project" value="UniProtKB-SubCell"/>
</dbReference>
<evidence type="ECO:0000256" key="2">
    <source>
        <dbReference type="ARBA" id="ARBA00007079"/>
    </source>
</evidence>
<comment type="subcellular location">
    <subcellularLocation>
        <location evidence="1">Membrane</location>
        <topology evidence="1">Multi-pass membrane protein</topology>
    </subcellularLocation>
</comment>
<proteinExistence type="inferred from homology"/>
<keyword evidence="5" id="KW-1133">Transmembrane helix</keyword>
<dbReference type="PANTHER" id="PTHR31086">
    <property type="entry name" value="ALUMINUM-ACTIVATED MALATE TRANSPORTER 10"/>
    <property type="match status" value="1"/>
</dbReference>